<organism evidence="2 3">
    <name type="scientific">Chitinophaga flava</name>
    <dbReference type="NCBI Taxonomy" id="2259036"/>
    <lineage>
        <taxon>Bacteria</taxon>
        <taxon>Pseudomonadati</taxon>
        <taxon>Bacteroidota</taxon>
        <taxon>Chitinophagia</taxon>
        <taxon>Chitinophagales</taxon>
        <taxon>Chitinophagaceae</taxon>
        <taxon>Chitinophaga</taxon>
    </lineage>
</organism>
<feature type="transmembrane region" description="Helical" evidence="1">
    <location>
        <begin position="247"/>
        <end position="266"/>
    </location>
</feature>
<accession>A0A365XTJ4</accession>
<proteinExistence type="predicted"/>
<name>A0A365XTJ4_9BACT</name>
<feature type="transmembrane region" description="Helical" evidence="1">
    <location>
        <begin position="68"/>
        <end position="85"/>
    </location>
</feature>
<protein>
    <recommendedName>
        <fullName evidence="4">O-antigen ligase domain-containing protein</fullName>
    </recommendedName>
</protein>
<feature type="transmembrane region" description="Helical" evidence="1">
    <location>
        <begin position="91"/>
        <end position="115"/>
    </location>
</feature>
<feature type="transmembrane region" description="Helical" evidence="1">
    <location>
        <begin position="214"/>
        <end position="235"/>
    </location>
</feature>
<comment type="caution">
    <text evidence="2">The sequence shown here is derived from an EMBL/GenBank/DDBJ whole genome shotgun (WGS) entry which is preliminary data.</text>
</comment>
<feature type="transmembrane region" description="Helical" evidence="1">
    <location>
        <begin position="37"/>
        <end position="56"/>
    </location>
</feature>
<keyword evidence="3" id="KW-1185">Reference proteome</keyword>
<evidence type="ECO:0008006" key="4">
    <source>
        <dbReference type="Google" id="ProtNLM"/>
    </source>
</evidence>
<dbReference type="EMBL" id="QFFJ01000002">
    <property type="protein sequence ID" value="RBL89669.1"/>
    <property type="molecule type" value="Genomic_DNA"/>
</dbReference>
<feature type="transmembrane region" description="Helical" evidence="1">
    <location>
        <begin position="122"/>
        <end position="141"/>
    </location>
</feature>
<feature type="transmembrane region" description="Helical" evidence="1">
    <location>
        <begin position="354"/>
        <end position="371"/>
    </location>
</feature>
<feature type="transmembrane region" description="Helical" evidence="1">
    <location>
        <begin position="12"/>
        <end position="31"/>
    </location>
</feature>
<keyword evidence="1" id="KW-0812">Transmembrane</keyword>
<keyword evidence="1" id="KW-0472">Membrane</keyword>
<sequence>MVKALDINMKTYKPIAWALALVLLISCSPFFSMGGNAAYLILGSTGIYFMLFANCLAHRQARLTNQNLNCFIISFILLLYLFFPIRQYDRIVVAAVWLLVFLTVIMLDTVVLLMAARYFADIIFVIALLALLVIVIKLIGIDLPYYPYETGATGSKSMFYIYPGTAVLQGQEYQVFGRSLFRVSGIFSEPGHFGMISAIVLFMNPEVLSKKKRIVITCAALLTLSMGFYVLFAGLCMYRFRFSQKQVVGMIVLMVVGFIVISVLPADFLDRFFLNKVSTNQDVLDARTSAEFSRFYDHYTRYRINLFGGGRTITENFEVTSSDYRSFLLKYGLAGIVLYVVWFFVMTYKRKQKFVLLSFFFFAVVFVHRSWLVDYLIFLFAVYFIPISYELAILPKSRQSTEPQDNDLHWYPG</sequence>
<keyword evidence="1" id="KW-1133">Transmembrane helix</keyword>
<feature type="transmembrane region" description="Helical" evidence="1">
    <location>
        <begin position="377"/>
        <end position="394"/>
    </location>
</feature>
<dbReference type="PROSITE" id="PS51257">
    <property type="entry name" value="PROKAR_LIPOPROTEIN"/>
    <property type="match status" value="1"/>
</dbReference>
<evidence type="ECO:0000256" key="1">
    <source>
        <dbReference type="SAM" id="Phobius"/>
    </source>
</evidence>
<reference evidence="2 3" key="1">
    <citation type="submission" date="2018-05" db="EMBL/GenBank/DDBJ databases">
        <title>Chitinophaga sp. K3CV102501T nov., isolated from isolated from a monsoon evergreen broad-leaved forest soil.</title>
        <authorList>
            <person name="Lv Y."/>
        </authorList>
    </citation>
    <scope>NUCLEOTIDE SEQUENCE [LARGE SCALE GENOMIC DNA]</scope>
    <source>
        <strain evidence="2 3">GDMCC 1.1325</strain>
    </source>
</reference>
<feature type="transmembrane region" description="Helical" evidence="1">
    <location>
        <begin position="328"/>
        <end position="347"/>
    </location>
</feature>
<gene>
    <name evidence="2" type="ORF">DF182_24535</name>
</gene>
<dbReference type="Proteomes" id="UP000253410">
    <property type="component" value="Unassembled WGS sequence"/>
</dbReference>
<evidence type="ECO:0000313" key="3">
    <source>
        <dbReference type="Proteomes" id="UP000253410"/>
    </source>
</evidence>
<evidence type="ECO:0000313" key="2">
    <source>
        <dbReference type="EMBL" id="RBL89669.1"/>
    </source>
</evidence>
<dbReference type="AlphaFoldDB" id="A0A365XTJ4"/>